<evidence type="ECO:0000256" key="1">
    <source>
        <dbReference type="SAM" id="MobiDB-lite"/>
    </source>
</evidence>
<gene>
    <name evidence="3" type="primary">LOC117548165</name>
</gene>
<feature type="compositionally biased region" description="Basic and acidic residues" evidence="1">
    <location>
        <begin position="85"/>
        <end position="97"/>
    </location>
</feature>
<dbReference type="Proteomes" id="UP000515161">
    <property type="component" value="Unplaced"/>
</dbReference>
<evidence type="ECO:0000313" key="2">
    <source>
        <dbReference type="Proteomes" id="UP000515161"/>
    </source>
</evidence>
<protein>
    <submittedName>
        <fullName evidence="3">Titin-like</fullName>
    </submittedName>
</protein>
<dbReference type="RefSeq" id="XP_034075108.1">
    <property type="nucleotide sequence ID" value="XM_034219217.1"/>
</dbReference>
<feature type="compositionally biased region" description="Basic residues" evidence="1">
    <location>
        <begin position="72"/>
        <end position="84"/>
    </location>
</feature>
<feature type="compositionally biased region" description="Basic residues" evidence="1">
    <location>
        <begin position="498"/>
        <end position="512"/>
    </location>
</feature>
<keyword evidence="2" id="KW-1185">Reference proteome</keyword>
<feature type="region of interest" description="Disordered" evidence="1">
    <location>
        <begin position="449"/>
        <end position="540"/>
    </location>
</feature>
<organism evidence="2 3">
    <name type="scientific">Gymnodraco acuticeps</name>
    <name type="common">Antarctic dragonfish</name>
    <dbReference type="NCBI Taxonomy" id="8218"/>
    <lineage>
        <taxon>Eukaryota</taxon>
        <taxon>Metazoa</taxon>
        <taxon>Chordata</taxon>
        <taxon>Craniata</taxon>
        <taxon>Vertebrata</taxon>
        <taxon>Euteleostomi</taxon>
        <taxon>Actinopterygii</taxon>
        <taxon>Neopterygii</taxon>
        <taxon>Teleostei</taxon>
        <taxon>Neoteleostei</taxon>
        <taxon>Acanthomorphata</taxon>
        <taxon>Eupercaria</taxon>
        <taxon>Perciformes</taxon>
        <taxon>Notothenioidei</taxon>
        <taxon>Bathydraconidae</taxon>
        <taxon>Gymnodraco</taxon>
    </lineage>
</organism>
<proteinExistence type="predicted"/>
<feature type="region of interest" description="Disordered" evidence="1">
    <location>
        <begin position="290"/>
        <end position="340"/>
    </location>
</feature>
<feature type="compositionally biased region" description="Basic and acidic residues" evidence="1">
    <location>
        <begin position="513"/>
        <end position="526"/>
    </location>
</feature>
<feature type="compositionally biased region" description="Polar residues" evidence="1">
    <location>
        <begin position="60"/>
        <end position="70"/>
    </location>
</feature>
<dbReference type="OrthoDB" id="8958420at2759"/>
<dbReference type="GeneID" id="117548165"/>
<feature type="compositionally biased region" description="Basic residues" evidence="1">
    <location>
        <begin position="1"/>
        <end position="17"/>
    </location>
</feature>
<feature type="region of interest" description="Disordered" evidence="1">
    <location>
        <begin position="1"/>
        <end position="97"/>
    </location>
</feature>
<dbReference type="AlphaFoldDB" id="A0A6P8UDQ4"/>
<feature type="compositionally biased region" description="Polar residues" evidence="1">
    <location>
        <begin position="473"/>
        <end position="492"/>
    </location>
</feature>
<feature type="compositionally biased region" description="Basic and acidic residues" evidence="1">
    <location>
        <begin position="316"/>
        <end position="330"/>
    </location>
</feature>
<reference evidence="3" key="1">
    <citation type="submission" date="2025-08" db="UniProtKB">
        <authorList>
            <consortium name="RefSeq"/>
        </authorList>
    </citation>
    <scope>IDENTIFICATION</scope>
</reference>
<sequence length="649" mass="73395">MSAQSAKKKRLGSRRRGLNQNEKTKADEFQITDSTSEDQRHLTVDDTESLKVLAEPDNSLYETQSPSAFSGNRRKLGSSRKNKGHHETESCHETKEEVKETIATKQMSLTMQHVTEEVLIQESDNMSATHESYLYSDSEHDYFPELQNATVTNYPEADLDSVIPKSENLQTRLYENVTNSKIVSDSFTFVQTMEERVNTSETLYCEEDKESAHCVSNSELTRLSLASLPSVDHTNVREMSEQKLPDVCTEREKECKEIDDETELLRKDGNSQGNYLVSESVVLPFATTPEITTEETIRRENTENESDDEPATMSSPKEKMLTDEEQKPTEIEDLPQQDNTSVSVIHAATEESEIISCNPMDPYEIRDTNQCENVVKITYDSPTYQDISIPDNKQDEYLNEESIFEDLEQKNEDHYFYDTKEPPISDIEGVDSALGQVKEIEGQVQYAMKPSAEPKGHEEGLFSEMEEGESSSQAVQSGITVTSDSQPQQNIDFNPIGNRRKLGSSRRNKGRQHVKDSVAELYHEPAGEDSGNTRENTSLETELSLPIEPVVQEQMKETMLKGMEIFDTAPTEYVGELVKENSLVGISELTGSNVHAHLREDQKTNVQSNVGEMPEEEFPNVCTVTEKKAWQRTMSQKCSGTLKMYRPTI</sequence>
<dbReference type="KEGG" id="gacu:117548165"/>
<dbReference type="InParanoid" id="A0A6P8UDQ4"/>
<name>A0A6P8UDQ4_GYMAC</name>
<accession>A0A6P8UDQ4</accession>
<evidence type="ECO:0000313" key="3">
    <source>
        <dbReference type="RefSeq" id="XP_034075108.1"/>
    </source>
</evidence>